<dbReference type="SUPFAM" id="SSF47090">
    <property type="entry name" value="PGBD-like"/>
    <property type="match status" value="1"/>
</dbReference>
<reference evidence="2" key="1">
    <citation type="journal article" date="2015" name="Genome Announc.">
        <title>Draft Genome Sequence of Thiostrepton-Producing Streptomyces azureus ATCC 14921.</title>
        <authorList>
            <person name="Sakihara K."/>
            <person name="Maeda J."/>
            <person name="Tashiro K."/>
            <person name="Fujino Y."/>
            <person name="Kuhara S."/>
            <person name="Ohshima T."/>
            <person name="Ogata S."/>
            <person name="Doi K."/>
        </authorList>
    </citation>
    <scope>NUCLEOTIDE SEQUENCE [LARGE SCALE GENOMIC DNA]</scope>
    <source>
        <strain evidence="2">ATCC14921</strain>
    </source>
</reference>
<evidence type="ECO:0000313" key="3">
    <source>
        <dbReference type="Proteomes" id="UP000053859"/>
    </source>
</evidence>
<accession>A0A0K8Q0E9</accession>
<dbReference type="Pfam" id="PF01471">
    <property type="entry name" value="PG_binding_1"/>
    <property type="match status" value="1"/>
</dbReference>
<dbReference type="Proteomes" id="UP000053859">
    <property type="component" value="Unassembled WGS sequence"/>
</dbReference>
<proteinExistence type="predicted"/>
<dbReference type="InterPro" id="IPR002477">
    <property type="entry name" value="Peptidoglycan-bd-like"/>
</dbReference>
<organism evidence="2 3">
    <name type="scientific">Streptomyces azureus</name>
    <dbReference type="NCBI Taxonomy" id="146537"/>
    <lineage>
        <taxon>Bacteria</taxon>
        <taxon>Bacillati</taxon>
        <taxon>Actinomycetota</taxon>
        <taxon>Actinomycetes</taxon>
        <taxon>Kitasatosporales</taxon>
        <taxon>Streptomycetaceae</taxon>
        <taxon>Streptomyces</taxon>
    </lineage>
</organism>
<dbReference type="AlphaFoldDB" id="A0A0K8Q0E9"/>
<sequence length="164" mass="17360">MAQQQRPLRHPPVAENPKEAMLKRLAAAVSTAALTATGLAVTASSAEAASYPTCDSKRVVYASGSSLFTYQPYYTGTGSRNCVMSQGAQSDAVYGLQIAIDTCYQDISRDGIYGPQTKEAVKDVQRAEDAGVDGVYGPETRKAMKWPLYKGGSGSVHGCSRLGV</sequence>
<dbReference type="EMBL" id="DF968533">
    <property type="protein sequence ID" value="GAP53428.1"/>
    <property type="molecule type" value="Genomic_DNA"/>
</dbReference>
<dbReference type="Gene3D" id="1.10.101.10">
    <property type="entry name" value="PGBD-like superfamily/PGBD"/>
    <property type="match status" value="1"/>
</dbReference>
<name>A0A0K8Q0E9_STRAJ</name>
<evidence type="ECO:0000313" key="2">
    <source>
        <dbReference type="EMBL" id="GAP53428.1"/>
    </source>
</evidence>
<keyword evidence="3" id="KW-1185">Reference proteome</keyword>
<dbReference type="InterPro" id="IPR036366">
    <property type="entry name" value="PGBDSf"/>
</dbReference>
<dbReference type="PATRIC" id="fig|146537.3.peg.8772"/>
<feature type="domain" description="Peptidoglycan binding-like" evidence="1">
    <location>
        <begin position="90"/>
        <end position="144"/>
    </location>
</feature>
<protein>
    <submittedName>
        <fullName evidence="2">Peptidoglycan-binding domain 1 protein</fullName>
    </submittedName>
</protein>
<gene>
    <name evidence="2" type="ORF">SAZU_8310</name>
</gene>
<evidence type="ECO:0000259" key="1">
    <source>
        <dbReference type="Pfam" id="PF01471"/>
    </source>
</evidence>
<dbReference type="InterPro" id="IPR036365">
    <property type="entry name" value="PGBD-like_sf"/>
</dbReference>